<feature type="transmembrane region" description="Helical" evidence="6">
    <location>
        <begin position="1247"/>
        <end position="1267"/>
    </location>
</feature>
<evidence type="ECO:0000256" key="6">
    <source>
        <dbReference type="SAM" id="Phobius"/>
    </source>
</evidence>
<evidence type="ECO:0000259" key="8">
    <source>
        <dbReference type="Pfam" id="PF05140"/>
    </source>
</evidence>
<dbReference type="KEGG" id="mff:MFFC18_38700"/>
<reference evidence="9 10" key="1">
    <citation type="submission" date="2019-08" db="EMBL/GenBank/DDBJ databases">
        <title>Deep-cultivation of Planctomycetes and their phenomic and genomic characterization uncovers novel biology.</title>
        <authorList>
            <person name="Wiegand S."/>
            <person name="Jogler M."/>
            <person name="Boedeker C."/>
            <person name="Pinto D."/>
            <person name="Vollmers J."/>
            <person name="Rivas-Marin E."/>
            <person name="Kohn T."/>
            <person name="Peeters S.H."/>
            <person name="Heuer A."/>
            <person name="Rast P."/>
            <person name="Oberbeckmann S."/>
            <person name="Bunk B."/>
            <person name="Jeske O."/>
            <person name="Meyerdierks A."/>
            <person name="Storesund J.E."/>
            <person name="Kallscheuer N."/>
            <person name="Luecker S."/>
            <person name="Lage O.M."/>
            <person name="Pohl T."/>
            <person name="Merkel B.J."/>
            <person name="Hornburger P."/>
            <person name="Mueller R.-W."/>
            <person name="Bruemmer F."/>
            <person name="Labrenz M."/>
            <person name="Spormann A.M."/>
            <person name="Op den Camp H."/>
            <person name="Overmann J."/>
            <person name="Amann R."/>
            <person name="Jetten M.S.M."/>
            <person name="Mascher T."/>
            <person name="Medema M.H."/>
            <person name="Devos D.P."/>
            <person name="Kaster A.-K."/>
            <person name="Ovreas L."/>
            <person name="Rohde M."/>
            <person name="Galperin M.Y."/>
            <person name="Jogler C."/>
        </authorList>
    </citation>
    <scope>NUCLEOTIDE SEQUENCE [LARGE SCALE GENOMIC DNA]</scope>
    <source>
        <strain evidence="9 10">FC18</strain>
    </source>
</reference>
<feature type="transmembrane region" description="Helical" evidence="6">
    <location>
        <begin position="566"/>
        <end position="584"/>
    </location>
</feature>
<feature type="transmembrane region" description="Helical" evidence="6">
    <location>
        <begin position="105"/>
        <end position="124"/>
    </location>
</feature>
<evidence type="ECO:0000256" key="5">
    <source>
        <dbReference type="ARBA" id="ARBA00023136"/>
    </source>
</evidence>
<feature type="transmembrane region" description="Helical" evidence="6">
    <location>
        <begin position="1187"/>
        <end position="1204"/>
    </location>
</feature>
<dbReference type="Proteomes" id="UP000322214">
    <property type="component" value="Chromosome"/>
</dbReference>
<dbReference type="PANTHER" id="PTHR30071">
    <property type="entry name" value="HEME EXPORTER PROTEIN C"/>
    <property type="match status" value="1"/>
</dbReference>
<feature type="transmembrane region" description="Helical" evidence="6">
    <location>
        <begin position="232"/>
        <end position="254"/>
    </location>
</feature>
<dbReference type="EMBL" id="CP042912">
    <property type="protein sequence ID" value="QEG23965.1"/>
    <property type="molecule type" value="Genomic_DNA"/>
</dbReference>
<dbReference type="AlphaFoldDB" id="A0A5B9PFJ5"/>
<feature type="transmembrane region" description="Helical" evidence="6">
    <location>
        <begin position="1034"/>
        <end position="1054"/>
    </location>
</feature>
<dbReference type="OrthoDB" id="9814290at2"/>
<protein>
    <submittedName>
        <fullName evidence="9">Cytochrome c biogenesis protein CcsA</fullName>
    </submittedName>
</protein>
<feature type="transmembrane region" description="Helical" evidence="6">
    <location>
        <begin position="1211"/>
        <end position="1227"/>
    </location>
</feature>
<feature type="domain" description="ResB-like" evidence="8">
    <location>
        <begin position="415"/>
        <end position="504"/>
    </location>
</feature>
<dbReference type="PANTHER" id="PTHR30071:SF1">
    <property type="entry name" value="CYTOCHROME B_B6 PROTEIN-RELATED"/>
    <property type="match status" value="1"/>
</dbReference>
<evidence type="ECO:0000259" key="7">
    <source>
        <dbReference type="Pfam" id="PF01578"/>
    </source>
</evidence>
<dbReference type="InterPro" id="IPR045062">
    <property type="entry name" value="Cyt_c_biogenesis_CcsA/CcmC"/>
</dbReference>
<evidence type="ECO:0000313" key="10">
    <source>
        <dbReference type="Proteomes" id="UP000322214"/>
    </source>
</evidence>
<dbReference type="Pfam" id="PF05140">
    <property type="entry name" value="ResB"/>
    <property type="match status" value="1"/>
</dbReference>
<feature type="transmembrane region" description="Helical" evidence="6">
    <location>
        <begin position="1061"/>
        <end position="1081"/>
    </location>
</feature>
<name>A0A5B9PFJ5_9BACT</name>
<organism evidence="9 10">
    <name type="scientific">Mariniblastus fucicola</name>
    <dbReference type="NCBI Taxonomy" id="980251"/>
    <lineage>
        <taxon>Bacteria</taxon>
        <taxon>Pseudomonadati</taxon>
        <taxon>Planctomycetota</taxon>
        <taxon>Planctomycetia</taxon>
        <taxon>Pirellulales</taxon>
        <taxon>Pirellulaceae</taxon>
        <taxon>Mariniblastus</taxon>
    </lineage>
</organism>
<feature type="domain" description="Cytochrome c assembly protein" evidence="7">
    <location>
        <begin position="1035"/>
        <end position="1238"/>
    </location>
</feature>
<feature type="transmembrane region" description="Helical" evidence="6">
    <location>
        <begin position="512"/>
        <end position="538"/>
    </location>
</feature>
<evidence type="ECO:0000256" key="3">
    <source>
        <dbReference type="ARBA" id="ARBA00022748"/>
    </source>
</evidence>
<feature type="transmembrane region" description="Helical" evidence="6">
    <location>
        <begin position="38"/>
        <end position="58"/>
    </location>
</feature>
<comment type="subcellular location">
    <subcellularLocation>
        <location evidence="1">Membrane</location>
        <topology evidence="1">Multi-pass membrane protein</topology>
    </subcellularLocation>
</comment>
<accession>A0A5B9PFJ5</accession>
<feature type="transmembrane region" description="Helical" evidence="6">
    <location>
        <begin position="131"/>
        <end position="149"/>
    </location>
</feature>
<feature type="transmembrane region" description="Helical" evidence="6">
    <location>
        <begin position="1148"/>
        <end position="1167"/>
    </location>
</feature>
<feature type="transmembrane region" description="Helical" evidence="6">
    <location>
        <begin position="1101"/>
        <end position="1128"/>
    </location>
</feature>
<keyword evidence="3" id="KW-0201">Cytochrome c-type biogenesis</keyword>
<evidence type="ECO:0000313" key="9">
    <source>
        <dbReference type="EMBL" id="QEG23965.1"/>
    </source>
</evidence>
<dbReference type="InterPro" id="IPR007816">
    <property type="entry name" value="ResB-like_domain"/>
</dbReference>
<dbReference type="GO" id="GO:0005886">
    <property type="term" value="C:plasma membrane"/>
    <property type="evidence" value="ECO:0007669"/>
    <property type="project" value="TreeGrafter"/>
</dbReference>
<keyword evidence="5 6" id="KW-0472">Membrane</keyword>
<feature type="transmembrane region" description="Helical" evidence="6">
    <location>
        <begin position="261"/>
        <end position="279"/>
    </location>
</feature>
<dbReference type="RefSeq" id="WP_148618975.1">
    <property type="nucleotide sequence ID" value="NZ_CP042912.1"/>
</dbReference>
<proteinExistence type="predicted"/>
<gene>
    <name evidence="9" type="primary">ccsA</name>
    <name evidence="9" type="ORF">MFFC18_38700</name>
</gene>
<feature type="transmembrane region" description="Helical" evidence="6">
    <location>
        <begin position="202"/>
        <end position="220"/>
    </location>
</feature>
<dbReference type="GO" id="GO:0017004">
    <property type="term" value="P:cytochrome complex assembly"/>
    <property type="evidence" value="ECO:0007669"/>
    <property type="project" value="UniProtKB-KW"/>
</dbReference>
<dbReference type="GO" id="GO:0020037">
    <property type="term" value="F:heme binding"/>
    <property type="evidence" value="ECO:0007669"/>
    <property type="project" value="InterPro"/>
</dbReference>
<evidence type="ECO:0000256" key="2">
    <source>
        <dbReference type="ARBA" id="ARBA00022692"/>
    </source>
</evidence>
<keyword evidence="2 6" id="KW-0812">Transmembrane</keyword>
<dbReference type="Pfam" id="PF01578">
    <property type="entry name" value="Cytochrom_C_asm"/>
    <property type="match status" value="1"/>
</dbReference>
<feature type="transmembrane region" description="Helical" evidence="6">
    <location>
        <begin position="169"/>
        <end position="190"/>
    </location>
</feature>
<evidence type="ECO:0000256" key="4">
    <source>
        <dbReference type="ARBA" id="ARBA00022989"/>
    </source>
</evidence>
<dbReference type="STRING" id="980251.GCA_001642875_04231"/>
<dbReference type="InterPro" id="IPR002541">
    <property type="entry name" value="Cyt_c_assembly"/>
</dbReference>
<keyword evidence="10" id="KW-1185">Reference proteome</keyword>
<feature type="transmembrane region" description="Helical" evidence="6">
    <location>
        <begin position="973"/>
        <end position="995"/>
    </location>
</feature>
<feature type="transmembrane region" description="Helical" evidence="6">
    <location>
        <begin position="1007"/>
        <end position="1028"/>
    </location>
</feature>
<evidence type="ECO:0000256" key="1">
    <source>
        <dbReference type="ARBA" id="ARBA00004141"/>
    </source>
</evidence>
<keyword evidence="4 6" id="KW-1133">Transmembrane helix</keyword>
<sequence length="1280" mass="141985">MATNSLPTKSGTAANRHGELSATDIATAIIAPLASLKLTVFLLFTAIAVVFIATLQQASMDMWSVKNMHYDNWFVTIPFQALLIERWFPGFQDVPGSFVIPSGKLIIYGLIINLVAAHLLRFRIKAKGVKLWIGLVTAVIAGVVTWAMSFNTFGTDGFQKAPPVSYSQMWLIMQVILLGLALSCVAGMFLTEKGKRIEKSILGIFAFLAAAVLMITIGLGKDAFIGDSGMRILWQLAQSTIAACVAWGACVLLFHRKAGIVLLHLGVVGLMANELYVTYTNEETRMQFVEGESTSVATDIRATEFVILDQSDPEFDEMVAIPESMLKSGELIQDERLPFSIRCLKFYDNARVDRASAPNKDIKGMGRMVDIVELPPSVSDQVDFAAARIELLSKSGESLGTWKVSQMLREFADTVSVGDKDYRIGLRFKSEYKPYALKLNDVKAEYYTGTSTPKWFSSNVELVDLETNSSSEHEIWMNNPLRYDGETFYQASYDASGGEEMSALQVVKNRGWMIPYICCMFTVVGLAGQFGSSLLAWLKKNKAQTESKLEKDDSGRPIRKRFNWKSPAFLVPSGIAAIFALYAMSGLSKSARPVVHESGMRLDRFGEIPITNKGRIQPLDSFARNTARQFSKREFVYDKDLTKQPAIRWLADTMFEADGYDEFRLFRIEDLEILDSLDLPKEAGAGEPKDVRFRYTLKQLEKAPPKLFSALPEPGTPESMWSPYQSRAQKHLGRIQQTLGLSAIVADTTDSASQRLDRQRGKMAAMLGDRPFPINPERWPRFIPKGNEWSTLSDADNRRWLIEKATDLESETVMGLYPKLLESSDSLRDYRLEESSTVLDQVDLKKLLFTPDRIDAAEKEGAKTPEEITSSILSSPAAQRVRLMAFNESDRLINSLLANMNGDENEISTSGESIDVQLSGLFQKMGVAYRAGDADTFNSLTEEYLGAVQATSEVSGFLSRMKAEKVYNGWSPFYVSMVLYLIAFVAVAFSWFMSFDQNFSKIFGRTAIAIVLIALLVQMIGLVFRVYISGRPPVTNLYSSALFVSAVFVAVMLLVEAITRLGVGTAMGSIGAFGALLWAWTMSIVDGDTFSVLVAVLDTQFWLSTHVVCITIGYGVTFGAGFLAVAYVLISMFTPALDKNVRRQFSSIIYGITCFALFFSFFGTVLGGLWGDDSWGRFWGWDPKENGALMIVLWSALLLHARWGGLVKERGIAILAILGNIVVLWSWKGVNSMGVGLHAYAGSEDSTVFWIVFVGAMHLVVAAVALTPTKFWYSHIRHAT</sequence>